<evidence type="ECO:0000313" key="3">
    <source>
        <dbReference type="Proteomes" id="UP001174934"/>
    </source>
</evidence>
<feature type="region of interest" description="Disordered" evidence="1">
    <location>
        <begin position="1"/>
        <end position="154"/>
    </location>
</feature>
<dbReference type="EMBL" id="JAULSR010000012">
    <property type="protein sequence ID" value="KAK0609658.1"/>
    <property type="molecule type" value="Genomic_DNA"/>
</dbReference>
<name>A0AA39WA77_9PEZI</name>
<organism evidence="2 3">
    <name type="scientific">Bombardia bombarda</name>
    <dbReference type="NCBI Taxonomy" id="252184"/>
    <lineage>
        <taxon>Eukaryota</taxon>
        <taxon>Fungi</taxon>
        <taxon>Dikarya</taxon>
        <taxon>Ascomycota</taxon>
        <taxon>Pezizomycotina</taxon>
        <taxon>Sordariomycetes</taxon>
        <taxon>Sordariomycetidae</taxon>
        <taxon>Sordariales</taxon>
        <taxon>Lasiosphaeriaceae</taxon>
        <taxon>Bombardia</taxon>
    </lineage>
</organism>
<evidence type="ECO:0000313" key="2">
    <source>
        <dbReference type="EMBL" id="KAK0609658.1"/>
    </source>
</evidence>
<gene>
    <name evidence="2" type="ORF">B0T17DRAFT_129025</name>
</gene>
<reference evidence="2" key="1">
    <citation type="submission" date="2023-06" db="EMBL/GenBank/DDBJ databases">
        <title>Genome-scale phylogeny and comparative genomics of the fungal order Sordariales.</title>
        <authorList>
            <consortium name="Lawrence Berkeley National Laboratory"/>
            <person name="Hensen N."/>
            <person name="Bonometti L."/>
            <person name="Westerberg I."/>
            <person name="Brannstrom I.O."/>
            <person name="Guillou S."/>
            <person name="Cros-Aarteil S."/>
            <person name="Calhoun S."/>
            <person name="Haridas S."/>
            <person name="Kuo A."/>
            <person name="Mondo S."/>
            <person name="Pangilinan J."/>
            <person name="Riley R."/>
            <person name="LaButti K."/>
            <person name="Andreopoulos B."/>
            <person name="Lipzen A."/>
            <person name="Chen C."/>
            <person name="Yanf M."/>
            <person name="Daum C."/>
            <person name="Ng V."/>
            <person name="Clum A."/>
            <person name="Steindorff A."/>
            <person name="Ohm R."/>
            <person name="Martin F."/>
            <person name="Silar P."/>
            <person name="Natvig D."/>
            <person name="Lalanne C."/>
            <person name="Gautier V."/>
            <person name="Ament-velasquez S.L."/>
            <person name="Kruys A."/>
            <person name="Hutchinson M.I."/>
            <person name="Powell A.J."/>
            <person name="Barry K."/>
            <person name="Miller A.N."/>
            <person name="Grigoriev I.V."/>
            <person name="Debuchy R."/>
            <person name="Gladieux P."/>
            <person name="Thoren M.H."/>
            <person name="Johannesson H."/>
        </authorList>
    </citation>
    <scope>NUCLEOTIDE SEQUENCE</scope>
    <source>
        <strain evidence="2">SMH3391-2</strain>
    </source>
</reference>
<proteinExistence type="predicted"/>
<feature type="compositionally biased region" description="Polar residues" evidence="1">
    <location>
        <begin position="145"/>
        <end position="154"/>
    </location>
</feature>
<protein>
    <submittedName>
        <fullName evidence="2">Uncharacterized protein</fullName>
    </submittedName>
</protein>
<comment type="caution">
    <text evidence="2">The sequence shown here is derived from an EMBL/GenBank/DDBJ whole genome shotgun (WGS) entry which is preliminary data.</text>
</comment>
<evidence type="ECO:0000256" key="1">
    <source>
        <dbReference type="SAM" id="MobiDB-lite"/>
    </source>
</evidence>
<accession>A0AA39WA77</accession>
<sequence length="154" mass="16736">MGSHKVPIPEPSANAKHELPRLQARHTIEPQGLQNAAHSPGNWPGSFPDDQPTGLEPEQPQTSSILPLLRSWVPQRPRFPCSQPTASLALPPVPEATRSEHCHRSPKALETQSNSPPYPLETTHTSDPRPRKRTTGNCSGPPGLCQSTPSQTCN</sequence>
<dbReference type="AlphaFoldDB" id="A0AA39WA77"/>
<keyword evidence="3" id="KW-1185">Reference proteome</keyword>
<dbReference type="Proteomes" id="UP001174934">
    <property type="component" value="Unassembled WGS sequence"/>
</dbReference>